<dbReference type="AlphaFoldDB" id="A0A0U3CIP5"/>
<protein>
    <submittedName>
        <fullName evidence="1">Uncharacterized protein</fullName>
    </submittedName>
</protein>
<accession>A0A0U3CIP5</accession>
<gene>
    <name evidence="1" type="ORF">RD2015_4087</name>
</gene>
<dbReference type="PANTHER" id="PTHR38460">
    <property type="entry name" value="TAUTOMERASE YOLI-RELATED"/>
    <property type="match status" value="1"/>
</dbReference>
<dbReference type="KEGG" id="rdp:RD2015_4087"/>
<dbReference type="OrthoDB" id="9804765at2"/>
<dbReference type="STRING" id="76731.RD2015_4087"/>
<dbReference type="Proteomes" id="UP000060699">
    <property type="component" value="Chromosome"/>
</dbReference>
<evidence type="ECO:0000313" key="2">
    <source>
        <dbReference type="Proteomes" id="UP000060699"/>
    </source>
</evidence>
<dbReference type="SUPFAM" id="SSF55331">
    <property type="entry name" value="Tautomerase/MIF"/>
    <property type="match status" value="1"/>
</dbReference>
<reference evidence="1 2" key="1">
    <citation type="submission" date="2015-12" db="EMBL/GenBank/DDBJ databases">
        <title>Complete genome of Roseateles depolymerans KCTC 42856.</title>
        <authorList>
            <person name="Kim K.M."/>
        </authorList>
    </citation>
    <scope>NUCLEOTIDE SEQUENCE [LARGE SCALE GENOMIC DNA]</scope>
    <source>
        <strain evidence="1 2">KCTC 42856</strain>
    </source>
</reference>
<dbReference type="PANTHER" id="PTHR38460:SF1">
    <property type="entry name" value="TAUTOMERASE YOLI-RELATED"/>
    <property type="match status" value="1"/>
</dbReference>
<dbReference type="InterPro" id="IPR014347">
    <property type="entry name" value="Tautomerase/MIF_sf"/>
</dbReference>
<name>A0A0U3CIP5_9BURK</name>
<dbReference type="RefSeq" id="WP_058936482.1">
    <property type="nucleotide sequence ID" value="NZ_CP013729.1"/>
</dbReference>
<organism evidence="1 2">
    <name type="scientific">Roseateles depolymerans</name>
    <dbReference type="NCBI Taxonomy" id="76731"/>
    <lineage>
        <taxon>Bacteria</taxon>
        <taxon>Pseudomonadati</taxon>
        <taxon>Pseudomonadota</taxon>
        <taxon>Betaproteobacteria</taxon>
        <taxon>Burkholderiales</taxon>
        <taxon>Sphaerotilaceae</taxon>
        <taxon>Roseateles</taxon>
    </lineage>
</organism>
<dbReference type="EMBL" id="CP013729">
    <property type="protein sequence ID" value="ALV08536.1"/>
    <property type="molecule type" value="Genomic_DNA"/>
</dbReference>
<evidence type="ECO:0000313" key="1">
    <source>
        <dbReference type="EMBL" id="ALV08536.1"/>
    </source>
</evidence>
<keyword evidence="2" id="KW-1185">Reference proteome</keyword>
<proteinExistence type="predicted"/>
<dbReference type="InterPro" id="IPR037479">
    <property type="entry name" value="Tauto_MSAD"/>
</dbReference>
<dbReference type="Pfam" id="PF14552">
    <property type="entry name" value="Tautomerase_2"/>
    <property type="match status" value="1"/>
</dbReference>
<sequence>MPICFIHGHRPRPDAEVAALMSALHQAMLDAFRVPDDDHDIRYVEHRAAHCRIPGGKTQDYLLVTVHMFPGRSVEAKRTLYQAIVRRFAEAGTPANEVNILLQPLPLEDFGLRGGQAASDLDLGFKIDV</sequence>
<dbReference type="Gene3D" id="3.30.429.10">
    <property type="entry name" value="Macrophage Migration Inhibitory Factor"/>
    <property type="match status" value="1"/>
</dbReference>